<organism evidence="2 3">
    <name type="scientific">Pleurodeles waltl</name>
    <name type="common">Iberian ribbed newt</name>
    <dbReference type="NCBI Taxonomy" id="8319"/>
    <lineage>
        <taxon>Eukaryota</taxon>
        <taxon>Metazoa</taxon>
        <taxon>Chordata</taxon>
        <taxon>Craniata</taxon>
        <taxon>Vertebrata</taxon>
        <taxon>Euteleostomi</taxon>
        <taxon>Amphibia</taxon>
        <taxon>Batrachia</taxon>
        <taxon>Caudata</taxon>
        <taxon>Salamandroidea</taxon>
        <taxon>Salamandridae</taxon>
        <taxon>Pleurodelinae</taxon>
        <taxon>Pleurodeles</taxon>
    </lineage>
</organism>
<protein>
    <submittedName>
        <fullName evidence="2">Uncharacterized protein</fullName>
    </submittedName>
</protein>
<sequence length="87" mass="9364">MMAARVAGSIFKKKDAHIKPNSWAVDGGVEPPVRLAGSGHNKRPLLDERGREAEPEGLGPTTQPRGSRRSGLMGAGRPIPSARREKR</sequence>
<name>A0AAV7UJ52_PLEWA</name>
<reference evidence="2" key="1">
    <citation type="journal article" date="2022" name="bioRxiv">
        <title>Sequencing and chromosome-scale assembly of the giantPleurodeles waltlgenome.</title>
        <authorList>
            <person name="Brown T."/>
            <person name="Elewa A."/>
            <person name="Iarovenko S."/>
            <person name="Subramanian E."/>
            <person name="Araus A.J."/>
            <person name="Petzold A."/>
            <person name="Susuki M."/>
            <person name="Suzuki K.-i.T."/>
            <person name="Hayashi T."/>
            <person name="Toyoda A."/>
            <person name="Oliveira C."/>
            <person name="Osipova E."/>
            <person name="Leigh N.D."/>
            <person name="Simon A."/>
            <person name="Yun M.H."/>
        </authorList>
    </citation>
    <scope>NUCLEOTIDE SEQUENCE</scope>
    <source>
        <strain evidence="2">20211129_DDA</strain>
        <tissue evidence="2">Liver</tissue>
    </source>
</reference>
<feature type="region of interest" description="Disordered" evidence="1">
    <location>
        <begin position="1"/>
        <end position="87"/>
    </location>
</feature>
<proteinExistence type="predicted"/>
<keyword evidence="3" id="KW-1185">Reference proteome</keyword>
<gene>
    <name evidence="2" type="ORF">NDU88_005818</name>
</gene>
<evidence type="ECO:0000256" key="1">
    <source>
        <dbReference type="SAM" id="MobiDB-lite"/>
    </source>
</evidence>
<comment type="caution">
    <text evidence="2">The sequence shown here is derived from an EMBL/GenBank/DDBJ whole genome shotgun (WGS) entry which is preliminary data.</text>
</comment>
<evidence type="ECO:0000313" key="2">
    <source>
        <dbReference type="EMBL" id="KAJ1189067.1"/>
    </source>
</evidence>
<feature type="compositionally biased region" description="Basic and acidic residues" evidence="1">
    <location>
        <begin position="44"/>
        <end position="54"/>
    </location>
</feature>
<dbReference type="Proteomes" id="UP001066276">
    <property type="component" value="Chromosome 3_1"/>
</dbReference>
<evidence type="ECO:0000313" key="3">
    <source>
        <dbReference type="Proteomes" id="UP001066276"/>
    </source>
</evidence>
<dbReference type="AlphaFoldDB" id="A0AAV7UJ52"/>
<accession>A0AAV7UJ52</accession>
<dbReference type="EMBL" id="JANPWB010000005">
    <property type="protein sequence ID" value="KAJ1189067.1"/>
    <property type="molecule type" value="Genomic_DNA"/>
</dbReference>